<accession>A0A2P4YB41</accession>
<sequence length="183" mass="19678">MHVDVILGTDSLRQFRAVVDLDTSTVTLKDTGEVFSLGTPRVEEVYSARVSSTIRVCPGGQALVVSEVRGQASDGQTVLVEGVPGLDGTVRVARTLCTVNQGKLLVEVCNASSEELIIKKGTLVAAATVVPESAFEFESQATPLLNSDSRPTESTKTANEDWRALLVLPRTRLATPRRTLKRN</sequence>
<protein>
    <submittedName>
        <fullName evidence="1">Uncharacterized protein</fullName>
    </submittedName>
</protein>
<dbReference type="AlphaFoldDB" id="A0A2P4YB41"/>
<comment type="caution">
    <text evidence="1">The sequence shown here is derived from an EMBL/GenBank/DDBJ whole genome shotgun (WGS) entry which is preliminary data.</text>
</comment>
<evidence type="ECO:0000313" key="1">
    <source>
        <dbReference type="EMBL" id="POM75025.1"/>
    </source>
</evidence>
<organism evidence="1 2">
    <name type="scientific">Phytophthora palmivora</name>
    <dbReference type="NCBI Taxonomy" id="4796"/>
    <lineage>
        <taxon>Eukaryota</taxon>
        <taxon>Sar</taxon>
        <taxon>Stramenopiles</taxon>
        <taxon>Oomycota</taxon>
        <taxon>Peronosporomycetes</taxon>
        <taxon>Peronosporales</taxon>
        <taxon>Peronosporaceae</taxon>
        <taxon>Phytophthora</taxon>
    </lineage>
</organism>
<dbReference type="InterPro" id="IPR036157">
    <property type="entry name" value="dUTPase-like_sf"/>
</dbReference>
<evidence type="ECO:0000313" key="2">
    <source>
        <dbReference type="Proteomes" id="UP000237271"/>
    </source>
</evidence>
<name>A0A2P4YB41_9STRA</name>
<reference evidence="1 2" key="1">
    <citation type="journal article" date="2017" name="Genome Biol. Evol.">
        <title>Phytophthora megakarya and P. palmivora, closely related causal agents of cacao black pod rot, underwent increases in genome sizes and gene numbers by different mechanisms.</title>
        <authorList>
            <person name="Ali S.S."/>
            <person name="Shao J."/>
            <person name="Lary D.J."/>
            <person name="Kronmiller B."/>
            <person name="Shen D."/>
            <person name="Strem M.D."/>
            <person name="Amoako-Attah I."/>
            <person name="Akrofi A.Y."/>
            <person name="Begoude B.A."/>
            <person name="Ten Hoopen G.M."/>
            <person name="Coulibaly K."/>
            <person name="Kebe B.I."/>
            <person name="Melnick R.L."/>
            <person name="Guiltinan M.J."/>
            <person name="Tyler B.M."/>
            <person name="Meinhardt L.W."/>
            <person name="Bailey B.A."/>
        </authorList>
    </citation>
    <scope>NUCLEOTIDE SEQUENCE [LARGE SCALE GENOMIC DNA]</scope>
    <source>
        <strain evidence="2">sbr112.9</strain>
    </source>
</reference>
<dbReference type="OrthoDB" id="117254at2759"/>
<gene>
    <name evidence="1" type="ORF">PHPALM_7922</name>
</gene>
<dbReference type="EMBL" id="NCKW01004137">
    <property type="protein sequence ID" value="POM75025.1"/>
    <property type="molecule type" value="Genomic_DNA"/>
</dbReference>
<keyword evidence="2" id="KW-1185">Reference proteome</keyword>
<dbReference type="SUPFAM" id="SSF51283">
    <property type="entry name" value="dUTPase-like"/>
    <property type="match status" value="1"/>
</dbReference>
<dbReference type="Proteomes" id="UP000237271">
    <property type="component" value="Unassembled WGS sequence"/>
</dbReference>
<proteinExistence type="predicted"/>